<keyword evidence="3" id="KW-0378">Hydrolase</keyword>
<dbReference type="Proteomes" id="UP000650224">
    <property type="component" value="Unassembled WGS sequence"/>
</dbReference>
<dbReference type="PANTHER" id="PTHR36844">
    <property type="entry name" value="PROTEASE PRSW"/>
    <property type="match status" value="1"/>
</dbReference>
<sequence length="334" mass="36057">MNRLFSVTLWVVIALSTPMLFLTLAAGVFIDPMASVLGVVFAVVYLTVVVWVLSRTPLWPDFRTHRRGPDGKKRRGHGSTAQWVAACLLWGGLAAVGIALLTSTALLDLMVKLNLDFFMLSMAGGYPEEIAKALGAALILVAFRQLNRPWHGLITGALVGLGFEVNENLLYGSTGALLDANSDIDGVLIMWGYRTLAGPLIHTILTAFAGYGIALALFRAHRTLAWRCGVAAGWIGIAFILHFAWNMLWETNLASIINIVVISLIMYPLFGYLIWRSWREARADDSYAYAPGALTTTADLALIDAPTTPSPTTQPAEPVAAGKEETAIGDGGSR</sequence>
<feature type="transmembrane region" description="Helical" evidence="2">
    <location>
        <begin position="196"/>
        <end position="217"/>
    </location>
</feature>
<keyword evidence="3" id="KW-0645">Protease</keyword>
<comment type="caution">
    <text evidence="3">The sequence shown here is derived from an EMBL/GenBank/DDBJ whole genome shotgun (WGS) entry which is preliminary data.</text>
</comment>
<evidence type="ECO:0000256" key="2">
    <source>
        <dbReference type="SAM" id="Phobius"/>
    </source>
</evidence>
<protein>
    <submittedName>
        <fullName evidence="3">PrsW family intramembrane metalloprotease</fullName>
    </submittedName>
</protein>
<dbReference type="PANTHER" id="PTHR36844:SF1">
    <property type="entry name" value="PROTEASE PRSW"/>
    <property type="match status" value="1"/>
</dbReference>
<keyword evidence="2" id="KW-0812">Transmembrane</keyword>
<accession>A0A8I0LH34</accession>
<evidence type="ECO:0000313" key="3">
    <source>
        <dbReference type="EMBL" id="MBD8029900.1"/>
    </source>
</evidence>
<dbReference type="RefSeq" id="WP_191733118.1">
    <property type="nucleotide sequence ID" value="NZ_JACSPR010000003.1"/>
</dbReference>
<dbReference type="GO" id="GO:0006508">
    <property type="term" value="P:proteolysis"/>
    <property type="evidence" value="ECO:0007669"/>
    <property type="project" value="UniProtKB-KW"/>
</dbReference>
<feature type="transmembrane region" description="Helical" evidence="2">
    <location>
        <begin position="256"/>
        <end position="275"/>
    </location>
</feature>
<feature type="transmembrane region" description="Helical" evidence="2">
    <location>
        <begin position="83"/>
        <end position="107"/>
    </location>
</feature>
<keyword evidence="3" id="KW-0482">Metalloprotease</keyword>
<dbReference type="EMBL" id="JACSPR010000003">
    <property type="protein sequence ID" value="MBD8029900.1"/>
    <property type="molecule type" value="Genomic_DNA"/>
</dbReference>
<keyword evidence="4" id="KW-1185">Reference proteome</keyword>
<dbReference type="AlphaFoldDB" id="A0A8I0LH34"/>
<organism evidence="3 4">
    <name type="scientific">Corynebacterium gallinarum</name>
    <dbReference type="NCBI Taxonomy" id="2762214"/>
    <lineage>
        <taxon>Bacteria</taxon>
        <taxon>Bacillati</taxon>
        <taxon>Actinomycetota</taxon>
        <taxon>Actinomycetes</taxon>
        <taxon>Mycobacteriales</taxon>
        <taxon>Corynebacteriaceae</taxon>
        <taxon>Corynebacterium</taxon>
    </lineage>
</organism>
<feature type="transmembrane region" description="Helical" evidence="2">
    <location>
        <begin position="35"/>
        <end position="53"/>
    </location>
</feature>
<gene>
    <name evidence="3" type="ORF">H9627_06085</name>
</gene>
<feature type="compositionally biased region" description="Low complexity" evidence="1">
    <location>
        <begin position="306"/>
        <end position="315"/>
    </location>
</feature>
<feature type="region of interest" description="Disordered" evidence="1">
    <location>
        <begin position="306"/>
        <end position="334"/>
    </location>
</feature>
<evidence type="ECO:0000256" key="1">
    <source>
        <dbReference type="SAM" id="MobiDB-lite"/>
    </source>
</evidence>
<keyword evidence="2" id="KW-1133">Transmembrane helix</keyword>
<dbReference type="Pfam" id="PF13367">
    <property type="entry name" value="PrsW-protease"/>
    <property type="match status" value="1"/>
</dbReference>
<proteinExistence type="predicted"/>
<feature type="transmembrane region" description="Helical" evidence="2">
    <location>
        <begin position="224"/>
        <end position="244"/>
    </location>
</feature>
<dbReference type="InterPro" id="IPR026898">
    <property type="entry name" value="PrsW"/>
</dbReference>
<name>A0A8I0LH34_9CORY</name>
<reference evidence="3 4" key="1">
    <citation type="submission" date="2020-08" db="EMBL/GenBank/DDBJ databases">
        <title>A Genomic Blueprint of the Chicken Gut Microbiome.</title>
        <authorList>
            <person name="Gilroy R."/>
            <person name="Ravi A."/>
            <person name="Getino M."/>
            <person name="Pursley I."/>
            <person name="Horton D.L."/>
            <person name="Alikhan N.-F."/>
            <person name="Baker D."/>
            <person name="Gharbi K."/>
            <person name="Hall N."/>
            <person name="Watson M."/>
            <person name="Adriaenssens E.M."/>
            <person name="Foster-Nyarko E."/>
            <person name="Jarju S."/>
            <person name="Secka A."/>
            <person name="Antonio M."/>
            <person name="Oren A."/>
            <person name="Chaudhuri R."/>
            <person name="La Ragione R.M."/>
            <person name="Hildebrand F."/>
            <person name="Pallen M.J."/>
        </authorList>
    </citation>
    <scope>NUCLEOTIDE SEQUENCE [LARGE SCALE GENOMIC DNA]</scope>
    <source>
        <strain evidence="3 4">Sa1YVA5</strain>
    </source>
</reference>
<evidence type="ECO:0000313" key="4">
    <source>
        <dbReference type="Proteomes" id="UP000650224"/>
    </source>
</evidence>
<keyword evidence="2" id="KW-0472">Membrane</keyword>
<dbReference type="GO" id="GO:0008237">
    <property type="term" value="F:metallopeptidase activity"/>
    <property type="evidence" value="ECO:0007669"/>
    <property type="project" value="UniProtKB-KW"/>
</dbReference>